<sequence>MKKSHQRLNFFMQCCTSFERATLRNSVRVSVLGLKLFDQAGKKPISSFDDAQKHQTLVLEVAEYLVGYRLSSVHNQPIGNHHALQVILVVSREFYEKGKKIEGDIDLGNGMLDYNVSVFDNSLNLDEMKYLIDVIKDLETFKARYIVANIMNILLIYIIFYFFGSDFYERKKIRSTEMSKENKSTEVVSVATI</sequence>
<proteinExistence type="predicted"/>
<keyword evidence="1" id="KW-1133">Transmembrane helix</keyword>
<comment type="caution">
    <text evidence="2">The sequence shown here is derived from an EMBL/GenBank/DDBJ whole genome shotgun (WGS) entry which is preliminary data.</text>
</comment>
<gene>
    <name evidence="2" type="ORF">BpHYR1_008371</name>
</gene>
<dbReference type="EMBL" id="REGN01001874">
    <property type="protein sequence ID" value="RNA31974.1"/>
    <property type="molecule type" value="Genomic_DNA"/>
</dbReference>
<accession>A0A3M7S828</accession>
<organism evidence="2 3">
    <name type="scientific">Brachionus plicatilis</name>
    <name type="common">Marine rotifer</name>
    <name type="synonym">Brachionus muelleri</name>
    <dbReference type="NCBI Taxonomy" id="10195"/>
    <lineage>
        <taxon>Eukaryota</taxon>
        <taxon>Metazoa</taxon>
        <taxon>Spiralia</taxon>
        <taxon>Gnathifera</taxon>
        <taxon>Rotifera</taxon>
        <taxon>Eurotatoria</taxon>
        <taxon>Monogononta</taxon>
        <taxon>Pseudotrocha</taxon>
        <taxon>Ploima</taxon>
        <taxon>Brachionidae</taxon>
        <taxon>Brachionus</taxon>
    </lineage>
</organism>
<evidence type="ECO:0000313" key="2">
    <source>
        <dbReference type="EMBL" id="RNA31974.1"/>
    </source>
</evidence>
<dbReference type="Proteomes" id="UP000276133">
    <property type="component" value="Unassembled WGS sequence"/>
</dbReference>
<keyword evidence="1" id="KW-0472">Membrane</keyword>
<protein>
    <submittedName>
        <fullName evidence="2">Uncharacterized protein</fullName>
    </submittedName>
</protein>
<evidence type="ECO:0000256" key="1">
    <source>
        <dbReference type="SAM" id="Phobius"/>
    </source>
</evidence>
<keyword evidence="1" id="KW-0812">Transmembrane</keyword>
<name>A0A3M7S828_BRAPC</name>
<evidence type="ECO:0000313" key="3">
    <source>
        <dbReference type="Proteomes" id="UP000276133"/>
    </source>
</evidence>
<dbReference type="AlphaFoldDB" id="A0A3M7S828"/>
<keyword evidence="3" id="KW-1185">Reference proteome</keyword>
<feature type="transmembrane region" description="Helical" evidence="1">
    <location>
        <begin position="145"/>
        <end position="164"/>
    </location>
</feature>
<reference evidence="2 3" key="1">
    <citation type="journal article" date="2018" name="Sci. Rep.">
        <title>Genomic signatures of local adaptation to the degree of environmental predictability in rotifers.</title>
        <authorList>
            <person name="Franch-Gras L."/>
            <person name="Hahn C."/>
            <person name="Garcia-Roger E.M."/>
            <person name="Carmona M.J."/>
            <person name="Serra M."/>
            <person name="Gomez A."/>
        </authorList>
    </citation>
    <scope>NUCLEOTIDE SEQUENCE [LARGE SCALE GENOMIC DNA]</scope>
    <source>
        <strain evidence="2">HYR1</strain>
    </source>
</reference>